<feature type="region of interest" description="Disordered" evidence="1">
    <location>
        <begin position="99"/>
        <end position="118"/>
    </location>
</feature>
<organism evidence="2 3">
    <name type="scientific">Taenia crassiceps</name>
    <dbReference type="NCBI Taxonomy" id="6207"/>
    <lineage>
        <taxon>Eukaryota</taxon>
        <taxon>Metazoa</taxon>
        <taxon>Spiralia</taxon>
        <taxon>Lophotrochozoa</taxon>
        <taxon>Platyhelminthes</taxon>
        <taxon>Cestoda</taxon>
        <taxon>Eucestoda</taxon>
        <taxon>Cyclophyllidea</taxon>
        <taxon>Taeniidae</taxon>
        <taxon>Taenia</taxon>
    </lineage>
</organism>
<gene>
    <name evidence="2" type="ORF">TcWFU_004152</name>
</gene>
<evidence type="ECO:0000313" key="3">
    <source>
        <dbReference type="Proteomes" id="UP001651158"/>
    </source>
</evidence>
<comment type="caution">
    <text evidence="2">The sequence shown here is derived from an EMBL/GenBank/DDBJ whole genome shotgun (WGS) entry which is preliminary data.</text>
</comment>
<keyword evidence="3" id="KW-1185">Reference proteome</keyword>
<dbReference type="EMBL" id="JAKROA010000005">
    <property type="protein sequence ID" value="KAL5106768.1"/>
    <property type="molecule type" value="Genomic_DNA"/>
</dbReference>
<dbReference type="Proteomes" id="UP001651158">
    <property type="component" value="Unassembled WGS sequence"/>
</dbReference>
<reference evidence="2 3" key="1">
    <citation type="journal article" date="2022" name="Front. Cell. Infect. Microbiol.">
        <title>The Genomes of Two Strains of Taenia crassiceps the Animal Model for the Study of Human Cysticercosis.</title>
        <authorList>
            <person name="Bobes R.J."/>
            <person name="Estrada K."/>
            <person name="Rios-Valencia D.G."/>
            <person name="Calderon-Gallegos A."/>
            <person name="de la Torre P."/>
            <person name="Carrero J.C."/>
            <person name="Sanchez-Flores A."/>
            <person name="Laclette J.P."/>
        </authorList>
    </citation>
    <scope>NUCLEOTIDE SEQUENCE [LARGE SCALE GENOMIC DNA]</scope>
    <source>
        <strain evidence="2">WFUcys</strain>
    </source>
</reference>
<evidence type="ECO:0000256" key="1">
    <source>
        <dbReference type="SAM" id="MobiDB-lite"/>
    </source>
</evidence>
<proteinExistence type="predicted"/>
<protein>
    <submittedName>
        <fullName evidence="2">Uncharacterized protein</fullName>
    </submittedName>
</protein>
<accession>A0ABR4QB13</accession>
<evidence type="ECO:0000313" key="2">
    <source>
        <dbReference type="EMBL" id="KAL5106768.1"/>
    </source>
</evidence>
<sequence>MNDDDLDVNANVLKHADFILSERKTFAVASVLVYNCIHLNGRDLSTFDILVTREIDNGMEECVGITVCGSRVALLITPSTNGGLATTWHRRVGLETLRSQTGRRGVGSTTEGSDQIQPASTDCMWDVSRVGKISTAQNHLLVNIDSVSTIFSACSLCERKRKREREWERERMVMRQRRMHMPPSQ</sequence>
<name>A0ABR4QB13_9CEST</name>